<comment type="caution">
    <text evidence="9">The sequence shown here is derived from an EMBL/GenBank/DDBJ whole genome shotgun (WGS) entry which is preliminary data.</text>
</comment>
<dbReference type="Pfam" id="PF17210">
    <property type="entry name" value="SdrD_B"/>
    <property type="match status" value="1"/>
</dbReference>
<dbReference type="Gene3D" id="2.60.40.10">
    <property type="entry name" value="Immunoglobulins"/>
    <property type="match status" value="4"/>
</dbReference>
<comment type="similarity">
    <text evidence="2">Belongs to the serine-aspartate repeat-containing protein (SDr) family.</text>
</comment>
<keyword evidence="3" id="KW-0964">Secreted</keyword>
<feature type="compositionally biased region" description="Low complexity" evidence="5">
    <location>
        <begin position="534"/>
        <end position="544"/>
    </location>
</feature>
<organism evidence="9 10">
    <name type="scientific">Saccharothrix saharensis</name>
    <dbReference type="NCBI Taxonomy" id="571190"/>
    <lineage>
        <taxon>Bacteria</taxon>
        <taxon>Bacillati</taxon>
        <taxon>Actinomycetota</taxon>
        <taxon>Actinomycetes</taxon>
        <taxon>Pseudonocardiales</taxon>
        <taxon>Pseudonocardiaceae</taxon>
        <taxon>Saccharothrix</taxon>
    </lineage>
</organism>
<evidence type="ECO:0000256" key="4">
    <source>
        <dbReference type="ARBA" id="ARBA00022729"/>
    </source>
</evidence>
<feature type="chain" id="PRO_5039521911" evidence="7">
    <location>
        <begin position="23"/>
        <end position="585"/>
    </location>
</feature>
<name>A0A543JG10_9PSEU</name>
<dbReference type="Proteomes" id="UP000316628">
    <property type="component" value="Unassembled WGS sequence"/>
</dbReference>
<keyword evidence="6" id="KW-0472">Membrane</keyword>
<dbReference type="GO" id="GO:0005975">
    <property type="term" value="P:carbohydrate metabolic process"/>
    <property type="evidence" value="ECO:0007669"/>
    <property type="project" value="UniProtKB-ARBA"/>
</dbReference>
<evidence type="ECO:0000259" key="8">
    <source>
        <dbReference type="Pfam" id="PF17210"/>
    </source>
</evidence>
<evidence type="ECO:0000256" key="1">
    <source>
        <dbReference type="ARBA" id="ARBA00004613"/>
    </source>
</evidence>
<keyword evidence="10" id="KW-1185">Reference proteome</keyword>
<dbReference type="RefSeq" id="WP_141979703.1">
    <property type="nucleotide sequence ID" value="NZ_VFPP01000001.1"/>
</dbReference>
<dbReference type="InterPro" id="IPR013783">
    <property type="entry name" value="Ig-like_fold"/>
</dbReference>
<dbReference type="OrthoDB" id="3694469at2"/>
<feature type="signal peptide" evidence="7">
    <location>
        <begin position="1"/>
        <end position="22"/>
    </location>
</feature>
<dbReference type="EMBL" id="VFPP01000001">
    <property type="protein sequence ID" value="TQM81787.1"/>
    <property type="molecule type" value="Genomic_DNA"/>
</dbReference>
<evidence type="ECO:0000256" key="2">
    <source>
        <dbReference type="ARBA" id="ARBA00007257"/>
    </source>
</evidence>
<dbReference type="PANTHER" id="PTHR36108">
    <property type="entry name" value="COLOSSIN-B-RELATED"/>
    <property type="match status" value="1"/>
</dbReference>
<dbReference type="GO" id="GO:0005576">
    <property type="term" value="C:extracellular region"/>
    <property type="evidence" value="ECO:0007669"/>
    <property type="project" value="UniProtKB-SubCell"/>
</dbReference>
<dbReference type="AlphaFoldDB" id="A0A543JG10"/>
<feature type="transmembrane region" description="Helical" evidence="6">
    <location>
        <begin position="558"/>
        <end position="578"/>
    </location>
</feature>
<dbReference type="InterPro" id="IPR033764">
    <property type="entry name" value="Sdr_B"/>
</dbReference>
<reference evidence="9 10" key="1">
    <citation type="submission" date="2019-06" db="EMBL/GenBank/DDBJ databases">
        <title>Sequencing the genomes of 1000 actinobacteria strains.</title>
        <authorList>
            <person name="Klenk H.-P."/>
        </authorList>
    </citation>
    <scope>NUCLEOTIDE SEQUENCE [LARGE SCALE GENOMIC DNA]</scope>
    <source>
        <strain evidence="9 10">DSM 45456</strain>
    </source>
</reference>
<comment type="subcellular location">
    <subcellularLocation>
        <location evidence="1">Secreted</location>
    </subcellularLocation>
</comment>
<dbReference type="PANTHER" id="PTHR36108:SF13">
    <property type="entry name" value="COLOSSIN-B-RELATED"/>
    <property type="match status" value="1"/>
</dbReference>
<keyword evidence="6" id="KW-0812">Transmembrane</keyword>
<gene>
    <name evidence="9" type="ORF">FHX81_4171</name>
</gene>
<evidence type="ECO:0000256" key="3">
    <source>
        <dbReference type="ARBA" id="ARBA00022525"/>
    </source>
</evidence>
<evidence type="ECO:0000313" key="9">
    <source>
        <dbReference type="EMBL" id="TQM81787.1"/>
    </source>
</evidence>
<keyword evidence="6" id="KW-1133">Transmembrane helix</keyword>
<evidence type="ECO:0000256" key="6">
    <source>
        <dbReference type="SAM" id="Phobius"/>
    </source>
</evidence>
<accession>A0A543JG10</accession>
<proteinExistence type="inferred from homology"/>
<sequence>MSMSVRPAARRLLALGAAVALAATLSATARAQDAGSAAEVTTTDAPATTTTTTTEAPVTTTTGASTTATSESAAAQAAKLAISAAVVGGPFLVGERVPVEVTITNTGDADATTVKAGEYTLSGSYFSIDSAEWGDLHTWQGKGITVPAGESVTVTVHGEAQRWTGAVPVARFHLQLVNGWADSFDLTIPLVDPASATDDAAGLVYGDRNANGAPDAGEGIAGVNVNVYASGGEVLRTRTDAEGRFRFAGLPVSTYTLSIYEAPDGWVVEGGNTELTVDGSGSAANLVLRAVRPLSDRLTAAMRFTQDTYRVGDQAEVEVTLTNRGTEDVTGIKAGCDRSGGEGPELRDVDLGDMAWNASGVTVPAGETRTFTFTGSISEETAEHGAVSWPCDFGPGDGGPWGYPSANAWARVVGAGPGDSAMHFFHDRNDDYTSQPGEQVGDLVVGLADAISGKLVAKARTDADGRLKFVDIPAGPYEVRVYGAWKHYSNWPFVIYVGTCRHCQSELAVRVVPSDVVTPEEVAPGEPGTGGGVPTTTTAPAAAGAAGGGGLADTGASVLGLAGLGALALLGGLGAVLWSRRRTAG</sequence>
<evidence type="ECO:0000256" key="5">
    <source>
        <dbReference type="SAM" id="MobiDB-lite"/>
    </source>
</evidence>
<feature type="region of interest" description="Disordered" evidence="5">
    <location>
        <begin position="519"/>
        <end position="546"/>
    </location>
</feature>
<feature type="domain" description="SD-repeat containing protein B" evidence="8">
    <location>
        <begin position="203"/>
        <end position="268"/>
    </location>
</feature>
<keyword evidence="4 7" id="KW-0732">Signal</keyword>
<dbReference type="SUPFAM" id="SSF117074">
    <property type="entry name" value="Hypothetical protein PA1324"/>
    <property type="match status" value="2"/>
</dbReference>
<feature type="region of interest" description="Disordered" evidence="5">
    <location>
        <begin position="32"/>
        <end position="65"/>
    </location>
</feature>
<evidence type="ECO:0000313" key="10">
    <source>
        <dbReference type="Proteomes" id="UP000316628"/>
    </source>
</evidence>
<protein>
    <submittedName>
        <fullName evidence="9">SdrD B-like protein</fullName>
    </submittedName>
</protein>
<evidence type="ECO:0000256" key="7">
    <source>
        <dbReference type="SAM" id="SignalP"/>
    </source>
</evidence>